<dbReference type="Pfam" id="PF06458">
    <property type="entry name" value="MucBP"/>
    <property type="match status" value="2"/>
</dbReference>
<evidence type="ECO:0000313" key="5">
    <source>
        <dbReference type="EMBL" id="MDT0096172.1"/>
    </source>
</evidence>
<sequence length="489" mass="54288">MKKKYFLCVFAVILFFAGFLFGNSPVNAAETDTSNVTYNYIDISTLMETQQNSIINGNPNEALTNDYENYSFVYQKNTSGPTTNTDNTTDHNKHQNGTILKTGDVGPNIYLIILGFILLGISIGLLTLKKRHAKQLLVFLLVFGGSSLLVGSIVQATENSNLKTQESQTVSKGTKESKQPESIAGYTYVGYIHASKNNTPPVVEKGTVTVNYQDEQGNSLATSETLEGYIGQPYQTTTKNIEGYQLKEVNGNTTGTFTEKSQVVTYVYQKVSPVTANVTVKYLDQDGKQIHDSQTINGNIGEPYDASTNKFKLQIDGYTLDTTKLPNNANGTFTNQTTEVTYIYTKEAQDVKIMIKFIDRNGNPFVLTDLTTYKNGGLVPVYPNLDQYHMRLNYNQQIYNQGEAVPDIVISAKEGETYSLPERMTFNILDDQGNQIPYVISQNADFGSTGIERWENCQSIPANREGTLTSEDVVVTYQILVYGVMIPEP</sequence>
<dbReference type="Gene3D" id="3.10.20.320">
    <property type="entry name" value="Putative peptidoglycan bound protein (lpxtg motif)"/>
    <property type="match status" value="2"/>
</dbReference>
<keyword evidence="2" id="KW-1133">Transmembrane helix</keyword>
<dbReference type="GeneID" id="93238471"/>
<feature type="signal peptide" evidence="3">
    <location>
        <begin position="1"/>
        <end position="28"/>
    </location>
</feature>
<evidence type="ECO:0000256" key="3">
    <source>
        <dbReference type="SAM" id="SignalP"/>
    </source>
</evidence>
<keyword evidence="2" id="KW-0812">Transmembrane</keyword>
<dbReference type="RefSeq" id="WP_311174644.1">
    <property type="nucleotide sequence ID" value="NZ_CP156021.1"/>
</dbReference>
<keyword evidence="1" id="KW-0677">Repeat</keyword>
<accession>A0ABU2IDQ4</accession>
<name>A0ABU2IDQ4_9LIST</name>
<reference evidence="5 6" key="1">
    <citation type="submission" date="2023-05" db="EMBL/GenBank/DDBJ databases">
        <title>A Combination of Whole Genome Sequencing and Metagenomics Reveals Diversity of Listeria spp. in Soil Collected from the Nantahala National Forest.</title>
        <authorList>
            <person name="Wang J."/>
            <person name="Schamp C.N."/>
            <person name="Hudson L.K."/>
            <person name="Chaggar H.K."/>
            <person name="Bryan D.W."/>
            <person name="Radosevich M."/>
            <person name="Denes T.G."/>
        </authorList>
    </citation>
    <scope>NUCLEOTIDE SEQUENCE [LARGE SCALE GENOMIC DNA]</scope>
    <source>
        <strain evidence="5 6">UTK S2-0009</strain>
    </source>
</reference>
<feature type="domain" description="MucBP" evidence="4">
    <location>
        <begin position="207"/>
        <end position="269"/>
    </location>
</feature>
<dbReference type="Proteomes" id="UP001267344">
    <property type="component" value="Unassembled WGS sequence"/>
</dbReference>
<organism evidence="5 6">
    <name type="scientific">Listeria swaminathanii</name>
    <dbReference type="NCBI Taxonomy" id="2713501"/>
    <lineage>
        <taxon>Bacteria</taxon>
        <taxon>Bacillati</taxon>
        <taxon>Bacillota</taxon>
        <taxon>Bacilli</taxon>
        <taxon>Bacillales</taxon>
        <taxon>Listeriaceae</taxon>
        <taxon>Listeria</taxon>
    </lineage>
</organism>
<proteinExistence type="predicted"/>
<feature type="transmembrane region" description="Helical" evidence="2">
    <location>
        <begin position="135"/>
        <end position="154"/>
    </location>
</feature>
<dbReference type="InterPro" id="IPR009459">
    <property type="entry name" value="MucBP_dom"/>
</dbReference>
<evidence type="ECO:0000313" key="6">
    <source>
        <dbReference type="Proteomes" id="UP001267344"/>
    </source>
</evidence>
<feature type="chain" id="PRO_5046471466" evidence="3">
    <location>
        <begin position="29"/>
        <end position="489"/>
    </location>
</feature>
<gene>
    <name evidence="5" type="ORF">QJV39_05545</name>
</gene>
<evidence type="ECO:0000259" key="4">
    <source>
        <dbReference type="Pfam" id="PF06458"/>
    </source>
</evidence>
<protein>
    <submittedName>
        <fullName evidence="5">MucBP domain-containing protein</fullName>
    </submittedName>
</protein>
<evidence type="ECO:0000256" key="2">
    <source>
        <dbReference type="SAM" id="Phobius"/>
    </source>
</evidence>
<keyword evidence="6" id="KW-1185">Reference proteome</keyword>
<keyword evidence="3" id="KW-0732">Signal</keyword>
<dbReference type="EMBL" id="JASBAG010000001">
    <property type="protein sequence ID" value="MDT0096172.1"/>
    <property type="molecule type" value="Genomic_DNA"/>
</dbReference>
<keyword evidence="2" id="KW-0472">Membrane</keyword>
<evidence type="ECO:0000256" key="1">
    <source>
        <dbReference type="ARBA" id="ARBA00022737"/>
    </source>
</evidence>
<feature type="domain" description="MucBP" evidence="4">
    <location>
        <begin position="277"/>
        <end position="345"/>
    </location>
</feature>
<comment type="caution">
    <text evidence="5">The sequence shown here is derived from an EMBL/GenBank/DDBJ whole genome shotgun (WGS) entry which is preliminary data.</text>
</comment>
<feature type="transmembrane region" description="Helical" evidence="2">
    <location>
        <begin position="109"/>
        <end position="128"/>
    </location>
</feature>